<reference evidence="1 2" key="2">
    <citation type="submission" date="2017-02" db="EMBL/GenBank/DDBJ databases">
        <title>A genome survey and senescence transcriptome analysis in Lentinula edodes.</title>
        <authorList>
            <person name="Sakamoto Y."/>
            <person name="Nakade K."/>
            <person name="Sato S."/>
            <person name="Yoshida Y."/>
            <person name="Miyazaki K."/>
            <person name="Natsume S."/>
            <person name="Konno N."/>
        </authorList>
    </citation>
    <scope>NUCLEOTIDE SEQUENCE [LARGE SCALE GENOMIC DNA]</scope>
    <source>
        <strain evidence="1 2">NBRC 111202</strain>
    </source>
</reference>
<dbReference type="EMBL" id="BDGU01000015">
    <property type="protein sequence ID" value="GAV99549.1"/>
    <property type="molecule type" value="Genomic_DNA"/>
</dbReference>
<evidence type="ECO:0000313" key="1">
    <source>
        <dbReference type="EMBL" id="GAV99549.1"/>
    </source>
</evidence>
<sequence>MSLMAEAWALSWAYRNIEGPTLVARLYRVILCIEGHRERLYSSLPTPPTVYTPVFLSKIIKCIVRIAVPN</sequence>
<dbReference type="Proteomes" id="UP000188533">
    <property type="component" value="Unassembled WGS sequence"/>
</dbReference>
<dbReference type="AlphaFoldDB" id="A0A1Q3DX85"/>
<proteinExistence type="predicted"/>
<comment type="caution">
    <text evidence="1">The sequence shown here is derived from an EMBL/GenBank/DDBJ whole genome shotgun (WGS) entry which is preliminary data.</text>
</comment>
<reference evidence="1 2" key="1">
    <citation type="submission" date="2016-08" db="EMBL/GenBank/DDBJ databases">
        <authorList>
            <consortium name="Lentinula edodes genome sequencing consortium"/>
            <person name="Sakamoto Y."/>
            <person name="Nakade K."/>
            <person name="Sato S."/>
            <person name="Yoshida Y."/>
            <person name="Miyazaki K."/>
            <person name="Natsume S."/>
            <person name="Konno N."/>
        </authorList>
    </citation>
    <scope>NUCLEOTIDE SEQUENCE [LARGE SCALE GENOMIC DNA]</scope>
    <source>
        <strain evidence="1 2">NBRC 111202</strain>
    </source>
</reference>
<evidence type="ECO:0000313" key="2">
    <source>
        <dbReference type="Proteomes" id="UP000188533"/>
    </source>
</evidence>
<gene>
    <name evidence="1" type="ORF">LENED_001012</name>
</gene>
<organism evidence="1 2">
    <name type="scientific">Lentinula edodes</name>
    <name type="common">Shiitake mushroom</name>
    <name type="synonym">Lentinus edodes</name>
    <dbReference type="NCBI Taxonomy" id="5353"/>
    <lineage>
        <taxon>Eukaryota</taxon>
        <taxon>Fungi</taxon>
        <taxon>Dikarya</taxon>
        <taxon>Basidiomycota</taxon>
        <taxon>Agaricomycotina</taxon>
        <taxon>Agaricomycetes</taxon>
        <taxon>Agaricomycetidae</taxon>
        <taxon>Agaricales</taxon>
        <taxon>Marasmiineae</taxon>
        <taxon>Omphalotaceae</taxon>
        <taxon>Lentinula</taxon>
    </lineage>
</organism>
<accession>A0A1Q3DX85</accession>
<name>A0A1Q3DX85_LENED</name>
<keyword evidence="2" id="KW-1185">Reference proteome</keyword>
<protein>
    <submittedName>
        <fullName evidence="1">Uncharacterized protein</fullName>
    </submittedName>
</protein>